<dbReference type="Proteomes" id="UP000776164">
    <property type="component" value="Unassembled WGS sequence"/>
</dbReference>
<dbReference type="PROSITE" id="PS50173">
    <property type="entry name" value="UMUC"/>
    <property type="match status" value="1"/>
</dbReference>
<keyword evidence="7 16" id="KW-0235">DNA replication</keyword>
<evidence type="ECO:0000256" key="10">
    <source>
        <dbReference type="ARBA" id="ARBA00022842"/>
    </source>
</evidence>
<evidence type="ECO:0000256" key="4">
    <source>
        <dbReference type="ARBA" id="ARBA00022490"/>
    </source>
</evidence>
<dbReference type="Pfam" id="PF11799">
    <property type="entry name" value="IMS_C"/>
    <property type="match status" value="1"/>
</dbReference>
<comment type="cofactor">
    <cofactor evidence="16">
        <name>Mg(2+)</name>
        <dbReference type="ChEBI" id="CHEBI:18420"/>
    </cofactor>
    <text evidence="16">Binds 2 magnesium ions per subunit.</text>
</comment>
<organism evidence="18 19">
    <name type="scientific">Subtercola frigoramans</name>
    <dbReference type="NCBI Taxonomy" id="120298"/>
    <lineage>
        <taxon>Bacteria</taxon>
        <taxon>Bacillati</taxon>
        <taxon>Actinomycetota</taxon>
        <taxon>Actinomycetes</taxon>
        <taxon>Micrococcales</taxon>
        <taxon>Microbacteriaceae</taxon>
        <taxon>Subtercola</taxon>
    </lineage>
</organism>
<dbReference type="InterPro" id="IPR001126">
    <property type="entry name" value="UmuC"/>
</dbReference>
<name>A0ABS2L6T6_9MICO</name>
<keyword evidence="12 16" id="KW-0238">DNA-binding</keyword>
<feature type="binding site" evidence="16">
    <location>
        <position position="48"/>
    </location>
    <ligand>
        <name>Mg(2+)</name>
        <dbReference type="ChEBI" id="CHEBI:18420"/>
    </ligand>
</feature>
<comment type="function">
    <text evidence="14 16">Poorly processive, error-prone DNA polymerase involved in untargeted mutagenesis. Copies undamaged DNA at stalled replication forks, which arise in vivo from mismatched or misaligned primer ends. These misaligned primers can be extended by PolIV. Exhibits no 3'-5' exonuclease (proofreading) activity. May be involved in translesional synthesis, in conjunction with the beta clamp from PolIII.</text>
</comment>
<keyword evidence="5 16" id="KW-0808">Transferase</keyword>
<dbReference type="PANTHER" id="PTHR11076">
    <property type="entry name" value="DNA REPAIR POLYMERASE UMUC / TRANSFERASE FAMILY MEMBER"/>
    <property type="match status" value="1"/>
</dbReference>
<gene>
    <name evidence="16" type="primary">dinB</name>
    <name evidence="18" type="ORF">JOE66_002421</name>
</gene>
<dbReference type="InterPro" id="IPR043502">
    <property type="entry name" value="DNA/RNA_pol_sf"/>
</dbReference>
<comment type="subcellular location">
    <subcellularLocation>
        <location evidence="1 16">Cytoplasm</location>
    </subcellularLocation>
</comment>
<evidence type="ECO:0000256" key="13">
    <source>
        <dbReference type="ARBA" id="ARBA00023204"/>
    </source>
</evidence>
<sequence>MADGAKRAADWASKPVAAVASANTRPSVFGGAGDDGTADSSATMLHIDMDAFFASVELLEHPELVGLPVIIGHNGPRGVVTSATYEARAFGVHSAMPVARALQLCPRAIVLAPHHDRYRHFSAEVMRIFRDVTPLVEPLSIDEAFLDVAGARRLLGSPSVIGSLVRRRVEAETGLTCSVGGGATKFIAKMASGRAKPDGMLLVPASQTLPFLHPLPVSALWGVGATTADALTRLGIRTVGDLAATPLPTLINRVGAASGQKLHALANGIDTREVVTVRHEKSVGHEITFEFDVFDEQKIRLELLRLSDQVAVRLRRAGLAGKTVALKLRFADFSTISRSRTLSEPTDLAQAIFDAARDLFDAVDLAGQRVRLIGVRVENLVTAAEAVHQPSLWDDEATAPSSWREAEVAADRVADKFGAGAVRRASLVKPSGLGRQGAPPTAAP</sequence>
<dbReference type="Pfam" id="PF21999">
    <property type="entry name" value="IMS_HHH_1"/>
    <property type="match status" value="1"/>
</dbReference>
<evidence type="ECO:0000256" key="2">
    <source>
        <dbReference type="ARBA" id="ARBA00010945"/>
    </source>
</evidence>
<proteinExistence type="inferred from homology"/>
<evidence type="ECO:0000256" key="3">
    <source>
        <dbReference type="ARBA" id="ARBA00022457"/>
    </source>
</evidence>
<dbReference type="InterPro" id="IPR043128">
    <property type="entry name" value="Rev_trsase/Diguanyl_cyclase"/>
</dbReference>
<reference evidence="18 19" key="1">
    <citation type="submission" date="2021-01" db="EMBL/GenBank/DDBJ databases">
        <title>Sequencing the genomes of 1000 actinobacteria strains.</title>
        <authorList>
            <person name="Klenk H.-P."/>
        </authorList>
    </citation>
    <scope>NUCLEOTIDE SEQUENCE [LARGE SCALE GENOMIC DNA]</scope>
    <source>
        <strain evidence="18 19">DSM 13057</strain>
    </source>
</reference>
<dbReference type="NCBIfam" id="NF002751">
    <property type="entry name" value="PRK02794.1"/>
    <property type="match status" value="1"/>
</dbReference>
<dbReference type="EC" id="2.7.7.7" evidence="16"/>
<dbReference type="Gene3D" id="3.30.70.270">
    <property type="match status" value="1"/>
</dbReference>
<evidence type="ECO:0000256" key="11">
    <source>
        <dbReference type="ARBA" id="ARBA00022932"/>
    </source>
</evidence>
<evidence type="ECO:0000256" key="12">
    <source>
        <dbReference type="ARBA" id="ARBA00023125"/>
    </source>
</evidence>
<dbReference type="SUPFAM" id="SSF56672">
    <property type="entry name" value="DNA/RNA polymerases"/>
    <property type="match status" value="1"/>
</dbReference>
<dbReference type="PANTHER" id="PTHR11076:SF33">
    <property type="entry name" value="DNA POLYMERASE KAPPA"/>
    <property type="match status" value="1"/>
</dbReference>
<dbReference type="InterPro" id="IPR053848">
    <property type="entry name" value="IMS_HHH_1"/>
</dbReference>
<dbReference type="InterPro" id="IPR017961">
    <property type="entry name" value="DNA_pol_Y-fam_little_finger"/>
</dbReference>
<evidence type="ECO:0000256" key="7">
    <source>
        <dbReference type="ARBA" id="ARBA00022705"/>
    </source>
</evidence>
<dbReference type="NCBIfam" id="NF002677">
    <property type="entry name" value="PRK02406.1"/>
    <property type="match status" value="1"/>
</dbReference>
<dbReference type="NCBIfam" id="NF003015">
    <property type="entry name" value="PRK03858.1"/>
    <property type="match status" value="1"/>
</dbReference>
<dbReference type="GO" id="GO:0003887">
    <property type="term" value="F:DNA-directed DNA polymerase activity"/>
    <property type="evidence" value="ECO:0007669"/>
    <property type="project" value="UniProtKB-EC"/>
</dbReference>
<feature type="domain" description="UmuC" evidence="17">
    <location>
        <begin position="44"/>
        <end position="224"/>
    </location>
</feature>
<evidence type="ECO:0000313" key="18">
    <source>
        <dbReference type="EMBL" id="MBM7472787.1"/>
    </source>
</evidence>
<keyword evidence="6 16" id="KW-0548">Nucleotidyltransferase</keyword>
<evidence type="ECO:0000256" key="15">
    <source>
        <dbReference type="ARBA" id="ARBA00049244"/>
    </source>
</evidence>
<comment type="subunit">
    <text evidence="16">Monomer.</text>
</comment>
<dbReference type="Gene3D" id="1.10.150.20">
    <property type="entry name" value="5' to 3' exonuclease, C-terminal subdomain"/>
    <property type="match status" value="1"/>
</dbReference>
<evidence type="ECO:0000256" key="6">
    <source>
        <dbReference type="ARBA" id="ARBA00022695"/>
    </source>
</evidence>
<evidence type="ECO:0000256" key="9">
    <source>
        <dbReference type="ARBA" id="ARBA00022763"/>
    </source>
</evidence>
<keyword evidence="9 16" id="KW-0227">DNA damage</keyword>
<keyword evidence="10 16" id="KW-0460">Magnesium</keyword>
<evidence type="ECO:0000256" key="8">
    <source>
        <dbReference type="ARBA" id="ARBA00022723"/>
    </source>
</evidence>
<feature type="site" description="Substrate discrimination" evidence="16">
    <location>
        <position position="53"/>
    </location>
</feature>
<dbReference type="InterPro" id="IPR022880">
    <property type="entry name" value="DNApol_IV"/>
</dbReference>
<protein>
    <recommendedName>
        <fullName evidence="16">DNA polymerase IV</fullName>
        <shortName evidence="16">Pol IV</shortName>
        <ecNumber evidence="16">2.7.7.7</ecNumber>
    </recommendedName>
</protein>
<comment type="catalytic activity">
    <reaction evidence="15 16">
        <text>DNA(n) + a 2'-deoxyribonucleoside 5'-triphosphate = DNA(n+1) + diphosphate</text>
        <dbReference type="Rhea" id="RHEA:22508"/>
        <dbReference type="Rhea" id="RHEA-COMP:17339"/>
        <dbReference type="Rhea" id="RHEA-COMP:17340"/>
        <dbReference type="ChEBI" id="CHEBI:33019"/>
        <dbReference type="ChEBI" id="CHEBI:61560"/>
        <dbReference type="ChEBI" id="CHEBI:173112"/>
        <dbReference type="EC" id="2.7.7.7"/>
    </reaction>
</comment>
<dbReference type="Gene3D" id="3.40.1170.60">
    <property type="match status" value="1"/>
</dbReference>
<keyword evidence="3 16" id="KW-0515">Mutator protein</keyword>
<dbReference type="InterPro" id="IPR036775">
    <property type="entry name" value="DNA_pol_Y-fam_lit_finger_sf"/>
</dbReference>
<evidence type="ECO:0000313" key="19">
    <source>
        <dbReference type="Proteomes" id="UP000776164"/>
    </source>
</evidence>
<evidence type="ECO:0000256" key="16">
    <source>
        <dbReference type="HAMAP-Rule" id="MF_01113"/>
    </source>
</evidence>
<evidence type="ECO:0000259" key="17">
    <source>
        <dbReference type="PROSITE" id="PS50173"/>
    </source>
</evidence>
<dbReference type="EMBL" id="JAFBBU010000001">
    <property type="protein sequence ID" value="MBM7472787.1"/>
    <property type="molecule type" value="Genomic_DNA"/>
</dbReference>
<dbReference type="SUPFAM" id="SSF100879">
    <property type="entry name" value="Lesion bypass DNA polymerase (Y-family), little finger domain"/>
    <property type="match status" value="1"/>
</dbReference>
<dbReference type="Pfam" id="PF00817">
    <property type="entry name" value="IMS"/>
    <property type="match status" value="1"/>
</dbReference>
<keyword evidence="13 16" id="KW-0234">DNA repair</keyword>
<keyword evidence="4 16" id="KW-0963">Cytoplasm</keyword>
<evidence type="ECO:0000256" key="5">
    <source>
        <dbReference type="ARBA" id="ARBA00022679"/>
    </source>
</evidence>
<feature type="binding site" evidence="16">
    <location>
        <position position="142"/>
    </location>
    <ligand>
        <name>Mg(2+)</name>
        <dbReference type="ChEBI" id="CHEBI:18420"/>
    </ligand>
</feature>
<keyword evidence="8 16" id="KW-0479">Metal-binding</keyword>
<dbReference type="HAMAP" id="MF_01113">
    <property type="entry name" value="DNApol_IV"/>
    <property type="match status" value="1"/>
</dbReference>
<keyword evidence="19" id="KW-1185">Reference proteome</keyword>
<dbReference type="InterPro" id="IPR050116">
    <property type="entry name" value="DNA_polymerase-Y"/>
</dbReference>
<dbReference type="CDD" id="cd03586">
    <property type="entry name" value="PolY_Pol_IV_kappa"/>
    <property type="match status" value="1"/>
</dbReference>
<evidence type="ECO:0000256" key="1">
    <source>
        <dbReference type="ARBA" id="ARBA00004496"/>
    </source>
</evidence>
<comment type="caution">
    <text evidence="18">The sequence shown here is derived from an EMBL/GenBank/DDBJ whole genome shotgun (WGS) entry which is preliminary data.</text>
</comment>
<keyword evidence="11 16" id="KW-0239">DNA-directed DNA polymerase</keyword>
<dbReference type="Gene3D" id="3.30.1490.100">
    <property type="entry name" value="DNA polymerase, Y-family, little finger domain"/>
    <property type="match status" value="1"/>
</dbReference>
<feature type="active site" evidence="16">
    <location>
        <position position="143"/>
    </location>
</feature>
<evidence type="ECO:0000256" key="14">
    <source>
        <dbReference type="ARBA" id="ARBA00025589"/>
    </source>
</evidence>
<accession>A0ABS2L6T6</accession>
<comment type="similarity">
    <text evidence="2 16">Belongs to the DNA polymerase type-Y family.</text>
</comment>